<dbReference type="InterPro" id="IPR037522">
    <property type="entry name" value="HD_GYP_dom"/>
</dbReference>
<dbReference type="InterPro" id="IPR052020">
    <property type="entry name" value="Cyclic_di-GMP/3'3'-cGAMP_PDE"/>
</dbReference>
<feature type="region of interest" description="Disordered" evidence="1">
    <location>
        <begin position="67"/>
        <end position="91"/>
    </location>
</feature>
<dbReference type="Proteomes" id="UP001195660">
    <property type="component" value="Unassembled WGS sequence"/>
</dbReference>
<name>A0ABS2C9T3_9NEIS</name>
<feature type="compositionally biased region" description="Polar residues" evidence="1">
    <location>
        <begin position="71"/>
        <end position="85"/>
    </location>
</feature>
<dbReference type="InterPro" id="IPR006675">
    <property type="entry name" value="HDIG_dom"/>
</dbReference>
<dbReference type="InterPro" id="IPR003607">
    <property type="entry name" value="HD/PDEase_dom"/>
</dbReference>
<dbReference type="PANTHER" id="PTHR45228">
    <property type="entry name" value="CYCLIC DI-GMP PHOSPHODIESTERASE TM_0186-RELATED"/>
    <property type="match status" value="1"/>
</dbReference>
<evidence type="ECO:0000259" key="2">
    <source>
        <dbReference type="PROSITE" id="PS51832"/>
    </source>
</evidence>
<dbReference type="Pfam" id="PF11871">
    <property type="entry name" value="DUF3391"/>
    <property type="match status" value="1"/>
</dbReference>
<dbReference type="EMBL" id="WOFE01000001">
    <property type="protein sequence ID" value="MBM5570911.1"/>
    <property type="molecule type" value="Genomic_DNA"/>
</dbReference>
<dbReference type="RefSeq" id="WP_203570180.1">
    <property type="nucleotide sequence ID" value="NZ_WOFE01000001.1"/>
</dbReference>
<dbReference type="Pfam" id="PF13487">
    <property type="entry name" value="HD_5"/>
    <property type="match status" value="1"/>
</dbReference>
<dbReference type="CDD" id="cd00077">
    <property type="entry name" value="HDc"/>
    <property type="match status" value="1"/>
</dbReference>
<accession>A0ABS2C9T3</accession>
<organism evidence="3 4">
    <name type="scientific">Deefgea chitinilytica</name>
    <dbReference type="NCBI Taxonomy" id="570276"/>
    <lineage>
        <taxon>Bacteria</taxon>
        <taxon>Pseudomonadati</taxon>
        <taxon>Pseudomonadota</taxon>
        <taxon>Betaproteobacteria</taxon>
        <taxon>Neisseriales</taxon>
        <taxon>Chitinibacteraceae</taxon>
        <taxon>Deefgea</taxon>
    </lineage>
</organism>
<comment type="caution">
    <text evidence="3">The sequence shown here is derived from an EMBL/GenBank/DDBJ whole genome shotgun (WGS) entry which is preliminary data.</text>
</comment>
<protein>
    <submittedName>
        <fullName evidence="3">DUF3391 domain-containing protein</fullName>
    </submittedName>
</protein>
<dbReference type="Gene3D" id="1.10.3210.10">
    <property type="entry name" value="Hypothetical protein af1432"/>
    <property type="match status" value="1"/>
</dbReference>
<keyword evidence="4" id="KW-1185">Reference proteome</keyword>
<dbReference type="InterPro" id="IPR021812">
    <property type="entry name" value="DUF3391"/>
</dbReference>
<dbReference type="SUPFAM" id="SSF109604">
    <property type="entry name" value="HD-domain/PDEase-like"/>
    <property type="match status" value="1"/>
</dbReference>
<evidence type="ECO:0000313" key="3">
    <source>
        <dbReference type="EMBL" id="MBM5570911.1"/>
    </source>
</evidence>
<reference evidence="3 4" key="1">
    <citation type="submission" date="2019-11" db="EMBL/GenBank/DDBJ databases">
        <title>Novel Deefgea species.</title>
        <authorList>
            <person name="Han J.-H."/>
        </authorList>
    </citation>
    <scope>NUCLEOTIDE SEQUENCE [LARGE SCALE GENOMIC DNA]</scope>
    <source>
        <strain evidence="3 4">LMG 24817</strain>
    </source>
</reference>
<dbReference type="NCBIfam" id="TIGR00277">
    <property type="entry name" value="HDIG"/>
    <property type="match status" value="1"/>
</dbReference>
<evidence type="ECO:0000256" key="1">
    <source>
        <dbReference type="SAM" id="MobiDB-lite"/>
    </source>
</evidence>
<evidence type="ECO:0000313" key="4">
    <source>
        <dbReference type="Proteomes" id="UP001195660"/>
    </source>
</evidence>
<gene>
    <name evidence="3" type="ORF">GM173_04870</name>
</gene>
<sequence length="433" mass="48150">MPNADSEHFIHPEQLQIGLFIQLDLHWMEHPFTFGSFKIKSADQIDTLKKLGLKQIRYSPIKSDVSPLALTPTTEDAPTSTQAAESTPVPPIAPDPALQALLHAKRERLKQHEQRQAQLDACEKAFGQAAKVVRNINAQIHTQPKETVAAADHLVEQMLDSLLSDSDIAIHLMNGKSAGDELYFHSLNVSVLALMLGREMKLSREQIHILGLASLFHDIGKNEVPDRILLKTEGLNRAEQAIVEQHCQWGVEAGHRAGLPVPVLKVIAQHHEMCDGSGYPHKLNIDKIDPLARILALVNTYDNYCNKINAAQSLTPHEGLALMFAHQKAKFDPIPLNHFIKCLGVYPPGTLVILSNECYGLVVSVNASRPLKPQVLVFDPENTPNESIVLDLEFEKGLNISKSIKVAQLPREAAFFLSPKKRMTYFFSQSETK</sequence>
<dbReference type="PANTHER" id="PTHR45228:SF4">
    <property type="entry name" value="LIPOPROTEIN"/>
    <property type="match status" value="1"/>
</dbReference>
<proteinExistence type="predicted"/>
<feature type="domain" description="HD-GYP" evidence="2">
    <location>
        <begin position="160"/>
        <end position="355"/>
    </location>
</feature>
<dbReference type="PROSITE" id="PS51832">
    <property type="entry name" value="HD_GYP"/>
    <property type="match status" value="1"/>
</dbReference>